<evidence type="ECO:0000256" key="1">
    <source>
        <dbReference type="ARBA" id="ARBA00022723"/>
    </source>
</evidence>
<organism evidence="5 6">
    <name type="scientific">Zophobas morio</name>
    <dbReference type="NCBI Taxonomy" id="2755281"/>
    <lineage>
        <taxon>Eukaryota</taxon>
        <taxon>Metazoa</taxon>
        <taxon>Ecdysozoa</taxon>
        <taxon>Arthropoda</taxon>
        <taxon>Hexapoda</taxon>
        <taxon>Insecta</taxon>
        <taxon>Pterygota</taxon>
        <taxon>Neoptera</taxon>
        <taxon>Endopterygota</taxon>
        <taxon>Coleoptera</taxon>
        <taxon>Polyphaga</taxon>
        <taxon>Cucujiformia</taxon>
        <taxon>Tenebrionidae</taxon>
        <taxon>Zophobas</taxon>
    </lineage>
</organism>
<proteinExistence type="predicted"/>
<evidence type="ECO:0000313" key="5">
    <source>
        <dbReference type="EMBL" id="KAJ3652198.1"/>
    </source>
</evidence>
<evidence type="ECO:0000313" key="6">
    <source>
        <dbReference type="Proteomes" id="UP001168821"/>
    </source>
</evidence>
<dbReference type="Gene3D" id="3.30.40.10">
    <property type="entry name" value="Zinc/RING finger domain, C3HC4 (zinc finger)"/>
    <property type="match status" value="1"/>
</dbReference>
<dbReference type="AlphaFoldDB" id="A0AA38I6J0"/>
<evidence type="ECO:0000259" key="4">
    <source>
        <dbReference type="SMART" id="SM00249"/>
    </source>
</evidence>
<name>A0AA38I6J0_9CUCU</name>
<comment type="caution">
    <text evidence="5">The sequence shown here is derived from an EMBL/GenBank/DDBJ whole genome shotgun (WGS) entry which is preliminary data.</text>
</comment>
<reference evidence="5" key="1">
    <citation type="journal article" date="2023" name="G3 (Bethesda)">
        <title>Whole genome assemblies of Zophobas morio and Tenebrio molitor.</title>
        <authorList>
            <person name="Kaur S."/>
            <person name="Stinson S.A."/>
            <person name="diCenzo G.C."/>
        </authorList>
    </citation>
    <scope>NUCLEOTIDE SEQUENCE</scope>
    <source>
        <strain evidence="5">QUZm001</strain>
    </source>
</reference>
<keyword evidence="6" id="KW-1185">Reference proteome</keyword>
<dbReference type="Proteomes" id="UP001168821">
    <property type="component" value="Unassembled WGS sequence"/>
</dbReference>
<sequence length="137" mass="14794">MALICDICKGGITPTVPGIKCVSCTVYFHIKCVNITKAQLDTLKSLGGTFWKGSKCLSGNNSPIAHQCNCCNILPGLLESIQKINETVEAMKQQLTSPNVASNSNSALNFENVVQQVFGPQKRKNNIILYGVPEPDP</sequence>
<keyword evidence="2" id="KW-0863">Zinc-finger</keyword>
<dbReference type="InterPro" id="IPR013083">
    <property type="entry name" value="Znf_RING/FYVE/PHD"/>
</dbReference>
<dbReference type="SMART" id="SM00249">
    <property type="entry name" value="PHD"/>
    <property type="match status" value="1"/>
</dbReference>
<keyword evidence="1" id="KW-0479">Metal-binding</keyword>
<accession>A0AA38I6J0</accession>
<dbReference type="GO" id="GO:0008270">
    <property type="term" value="F:zinc ion binding"/>
    <property type="evidence" value="ECO:0007669"/>
    <property type="project" value="UniProtKB-KW"/>
</dbReference>
<keyword evidence="3" id="KW-0862">Zinc</keyword>
<evidence type="ECO:0000256" key="2">
    <source>
        <dbReference type="ARBA" id="ARBA00022771"/>
    </source>
</evidence>
<dbReference type="InterPro" id="IPR001965">
    <property type="entry name" value="Znf_PHD"/>
</dbReference>
<gene>
    <name evidence="5" type="ORF">Zmor_018184</name>
</gene>
<dbReference type="EMBL" id="JALNTZ010000005">
    <property type="protein sequence ID" value="KAJ3652198.1"/>
    <property type="molecule type" value="Genomic_DNA"/>
</dbReference>
<feature type="domain" description="Zinc finger PHD-type" evidence="4">
    <location>
        <begin position="4"/>
        <end position="57"/>
    </location>
</feature>
<protein>
    <recommendedName>
        <fullName evidence="4">Zinc finger PHD-type domain-containing protein</fullName>
    </recommendedName>
</protein>
<evidence type="ECO:0000256" key="3">
    <source>
        <dbReference type="ARBA" id="ARBA00022833"/>
    </source>
</evidence>
<dbReference type="CDD" id="cd15489">
    <property type="entry name" value="PHD_SF"/>
    <property type="match status" value="1"/>
</dbReference>